<gene>
    <name evidence="12" type="ORF">SCUD_LOCUS7083</name>
</gene>
<dbReference type="PANTHER" id="PTHR24027">
    <property type="entry name" value="CADHERIN-23"/>
    <property type="match status" value="1"/>
</dbReference>
<dbReference type="AlphaFoldDB" id="A0A183JWI8"/>
<keyword evidence="13" id="KW-1185">Reference proteome</keyword>
<dbReference type="PROSITE" id="PS50268">
    <property type="entry name" value="CADHERIN_2"/>
    <property type="match status" value="1"/>
</dbReference>
<evidence type="ECO:0000256" key="5">
    <source>
        <dbReference type="ARBA" id="ARBA00022837"/>
    </source>
</evidence>
<evidence type="ECO:0000313" key="14">
    <source>
        <dbReference type="WBParaSite" id="SCUD_0000708301-mRNA-1"/>
    </source>
</evidence>
<dbReference type="PANTHER" id="PTHR24027:SF422">
    <property type="entry name" value="CADHERIN DOMAIN-CONTAINING PROTEIN"/>
    <property type="match status" value="1"/>
</dbReference>
<dbReference type="GO" id="GO:0005509">
    <property type="term" value="F:calcium ion binding"/>
    <property type="evidence" value="ECO:0007669"/>
    <property type="project" value="UniProtKB-UniRule"/>
</dbReference>
<dbReference type="GO" id="GO:0034332">
    <property type="term" value="P:adherens junction organization"/>
    <property type="evidence" value="ECO:0007669"/>
    <property type="project" value="TreeGrafter"/>
</dbReference>
<dbReference type="SMART" id="SM00112">
    <property type="entry name" value="CA"/>
    <property type="match status" value="1"/>
</dbReference>
<dbReference type="GO" id="GO:0005912">
    <property type="term" value="C:adherens junction"/>
    <property type="evidence" value="ECO:0007669"/>
    <property type="project" value="TreeGrafter"/>
</dbReference>
<accession>A0A183JWI8</accession>
<dbReference type="InterPro" id="IPR039808">
    <property type="entry name" value="Cadherin"/>
</dbReference>
<dbReference type="GO" id="GO:0000902">
    <property type="term" value="P:cell morphogenesis"/>
    <property type="evidence" value="ECO:0007669"/>
    <property type="project" value="TreeGrafter"/>
</dbReference>
<evidence type="ECO:0000256" key="4">
    <source>
        <dbReference type="ARBA" id="ARBA00022737"/>
    </source>
</evidence>
<reference evidence="14" key="1">
    <citation type="submission" date="2016-06" db="UniProtKB">
        <authorList>
            <consortium name="WormBaseParasite"/>
        </authorList>
    </citation>
    <scope>IDENTIFICATION</scope>
</reference>
<dbReference type="GO" id="GO:0008013">
    <property type="term" value="F:beta-catenin binding"/>
    <property type="evidence" value="ECO:0007669"/>
    <property type="project" value="TreeGrafter"/>
</dbReference>
<dbReference type="EMBL" id="UZAK01032245">
    <property type="protein sequence ID" value="VDP24837.1"/>
    <property type="molecule type" value="Genomic_DNA"/>
</dbReference>
<evidence type="ECO:0000256" key="2">
    <source>
        <dbReference type="ARBA" id="ARBA00022692"/>
    </source>
</evidence>
<dbReference type="GO" id="GO:0044331">
    <property type="term" value="P:cell-cell adhesion mediated by cadherin"/>
    <property type="evidence" value="ECO:0007669"/>
    <property type="project" value="TreeGrafter"/>
</dbReference>
<protein>
    <submittedName>
        <fullName evidence="14">CA domain-containing protein</fullName>
    </submittedName>
</protein>
<keyword evidence="3 10" id="KW-0732">Signal</keyword>
<keyword evidence="7 9" id="KW-0472">Membrane</keyword>
<dbReference type="GO" id="GO:0016339">
    <property type="term" value="P:calcium-dependent cell-cell adhesion via plasma membrane cell adhesion molecules"/>
    <property type="evidence" value="ECO:0007669"/>
    <property type="project" value="TreeGrafter"/>
</dbReference>
<dbReference type="PROSITE" id="PS00232">
    <property type="entry name" value="CADHERIN_1"/>
    <property type="match status" value="1"/>
</dbReference>
<dbReference type="GO" id="GO:0016342">
    <property type="term" value="C:catenin complex"/>
    <property type="evidence" value="ECO:0007669"/>
    <property type="project" value="TreeGrafter"/>
</dbReference>
<dbReference type="GO" id="GO:0007043">
    <property type="term" value="P:cell-cell junction assembly"/>
    <property type="evidence" value="ECO:0007669"/>
    <property type="project" value="TreeGrafter"/>
</dbReference>
<dbReference type="InterPro" id="IPR002126">
    <property type="entry name" value="Cadherin-like_dom"/>
</dbReference>
<evidence type="ECO:0000313" key="12">
    <source>
        <dbReference type="EMBL" id="VDP24837.1"/>
    </source>
</evidence>
<evidence type="ECO:0000256" key="10">
    <source>
        <dbReference type="SAM" id="SignalP"/>
    </source>
</evidence>
<evidence type="ECO:0000259" key="11">
    <source>
        <dbReference type="PROSITE" id="PS50268"/>
    </source>
</evidence>
<dbReference type="GO" id="GO:0016477">
    <property type="term" value="P:cell migration"/>
    <property type="evidence" value="ECO:0007669"/>
    <property type="project" value="TreeGrafter"/>
</dbReference>
<dbReference type="PRINTS" id="PR00205">
    <property type="entry name" value="CADHERIN"/>
</dbReference>
<comment type="subcellular location">
    <subcellularLocation>
        <location evidence="1">Membrane</location>
        <topology evidence="1">Single-pass membrane protein</topology>
    </subcellularLocation>
</comment>
<organism evidence="14">
    <name type="scientific">Schistosoma curassoni</name>
    <dbReference type="NCBI Taxonomy" id="6186"/>
    <lineage>
        <taxon>Eukaryota</taxon>
        <taxon>Metazoa</taxon>
        <taxon>Spiralia</taxon>
        <taxon>Lophotrochozoa</taxon>
        <taxon>Platyhelminthes</taxon>
        <taxon>Trematoda</taxon>
        <taxon>Digenea</taxon>
        <taxon>Strigeidida</taxon>
        <taxon>Schistosomatoidea</taxon>
        <taxon>Schistosomatidae</taxon>
        <taxon>Schistosoma</taxon>
    </lineage>
</organism>
<dbReference type="InterPro" id="IPR020894">
    <property type="entry name" value="Cadherin_CS"/>
</dbReference>
<dbReference type="WBParaSite" id="SCUD_0000708301-mRNA-1">
    <property type="protein sequence ID" value="SCUD_0000708301-mRNA-1"/>
    <property type="gene ID" value="SCUD_0000708301"/>
</dbReference>
<keyword evidence="6 9" id="KW-1133">Transmembrane helix</keyword>
<reference evidence="12 13" key="2">
    <citation type="submission" date="2018-11" db="EMBL/GenBank/DDBJ databases">
        <authorList>
            <consortium name="Pathogen Informatics"/>
        </authorList>
    </citation>
    <scope>NUCLEOTIDE SEQUENCE [LARGE SCALE GENOMIC DNA]</scope>
    <source>
        <strain evidence="12">Dakar</strain>
        <strain evidence="13">Dakar, Senegal</strain>
    </source>
</reference>
<dbReference type="SUPFAM" id="SSF49313">
    <property type="entry name" value="Cadherin-like"/>
    <property type="match status" value="1"/>
</dbReference>
<keyword evidence="5 8" id="KW-0106">Calcium</keyword>
<feature type="chain" id="PRO_5043140695" evidence="10">
    <location>
        <begin position="18"/>
        <end position="410"/>
    </location>
</feature>
<evidence type="ECO:0000256" key="3">
    <source>
        <dbReference type="ARBA" id="ARBA00022729"/>
    </source>
</evidence>
<dbReference type="STRING" id="6186.A0A183JWI8"/>
<evidence type="ECO:0000256" key="6">
    <source>
        <dbReference type="ARBA" id="ARBA00022989"/>
    </source>
</evidence>
<feature type="domain" description="Cadherin" evidence="11">
    <location>
        <begin position="11"/>
        <end position="72"/>
    </location>
</feature>
<evidence type="ECO:0000256" key="9">
    <source>
        <dbReference type="SAM" id="Phobius"/>
    </source>
</evidence>
<name>A0A183JWI8_9TREM</name>
<dbReference type="CDD" id="cd11304">
    <property type="entry name" value="Cadherin_repeat"/>
    <property type="match status" value="1"/>
</dbReference>
<evidence type="ECO:0000256" key="1">
    <source>
        <dbReference type="ARBA" id="ARBA00004167"/>
    </source>
</evidence>
<dbReference type="GO" id="GO:0045296">
    <property type="term" value="F:cadherin binding"/>
    <property type="evidence" value="ECO:0007669"/>
    <property type="project" value="TreeGrafter"/>
</dbReference>
<evidence type="ECO:0000313" key="13">
    <source>
        <dbReference type="Proteomes" id="UP000279833"/>
    </source>
</evidence>
<evidence type="ECO:0000256" key="7">
    <source>
        <dbReference type="ARBA" id="ARBA00023136"/>
    </source>
</evidence>
<dbReference type="Proteomes" id="UP000279833">
    <property type="component" value="Unassembled WGS sequence"/>
</dbReference>
<evidence type="ECO:0000256" key="8">
    <source>
        <dbReference type="PROSITE-ProRule" id="PRU00043"/>
    </source>
</evidence>
<keyword evidence="4" id="KW-0677">Repeat</keyword>
<keyword evidence="2 9" id="KW-0812">Transmembrane</keyword>
<sequence>MIFRLLIIVCGIYLVTKDGYVKTTKSIDRETHPAFLLQVLATDNPQTPEKQLTATAQVHITILDINDNEPIFQRPPFDNGTNEGTIPLIILATDMGLIPKTTTTTIYIKISDKPTNIFRLSTINQYDSSNEQLSTTFLTYFNMDTNKFIIVCIILITFIICTVLISVIFTISRNNNNNCNVFNHKATVTTKPITAYNENTHSYHTNLVEKSPPDIINVTLPSKSINYPFDCIDVVNTFEQNNNNNNNYLPTFYEQTTSMTLPYTFHETDLRFYDQLMPTNEELLNGFQPTENNIQIQTSLNHFIGNEQTEPLIHNHIKSLNEPSYTTNKLITNYYPTYKLNDTLSNYKSTNPIEHSRYCDTISNLPISFINNNDSIHNMNNNNNFPSILHSKDDSLQYPFTSNQFTYGNF</sequence>
<dbReference type="GO" id="GO:0007156">
    <property type="term" value="P:homophilic cell adhesion via plasma membrane adhesion molecules"/>
    <property type="evidence" value="ECO:0007669"/>
    <property type="project" value="InterPro"/>
</dbReference>
<dbReference type="Gene3D" id="2.60.40.60">
    <property type="entry name" value="Cadherins"/>
    <property type="match status" value="1"/>
</dbReference>
<proteinExistence type="predicted"/>
<feature type="signal peptide" evidence="10">
    <location>
        <begin position="1"/>
        <end position="17"/>
    </location>
</feature>
<feature type="transmembrane region" description="Helical" evidence="9">
    <location>
        <begin position="148"/>
        <end position="171"/>
    </location>
</feature>
<dbReference type="InterPro" id="IPR015919">
    <property type="entry name" value="Cadherin-like_sf"/>
</dbReference>